<dbReference type="EMBL" id="ML976754">
    <property type="protein sequence ID" value="KAF1965905.1"/>
    <property type="molecule type" value="Genomic_DNA"/>
</dbReference>
<dbReference type="OrthoDB" id="10614027at2759"/>
<feature type="region of interest" description="Disordered" evidence="1">
    <location>
        <begin position="200"/>
        <end position="219"/>
    </location>
</feature>
<feature type="region of interest" description="Disordered" evidence="1">
    <location>
        <begin position="128"/>
        <end position="160"/>
    </location>
</feature>
<keyword evidence="3" id="KW-1185">Reference proteome</keyword>
<accession>A0A6A5UM34</accession>
<reference evidence="2" key="1">
    <citation type="journal article" date="2020" name="Stud. Mycol.">
        <title>101 Dothideomycetes genomes: a test case for predicting lifestyles and emergence of pathogens.</title>
        <authorList>
            <person name="Haridas S."/>
            <person name="Albert R."/>
            <person name="Binder M."/>
            <person name="Bloem J."/>
            <person name="Labutti K."/>
            <person name="Salamov A."/>
            <person name="Andreopoulos B."/>
            <person name="Baker S."/>
            <person name="Barry K."/>
            <person name="Bills G."/>
            <person name="Bluhm B."/>
            <person name="Cannon C."/>
            <person name="Castanera R."/>
            <person name="Culley D."/>
            <person name="Daum C."/>
            <person name="Ezra D."/>
            <person name="Gonzalez J."/>
            <person name="Henrissat B."/>
            <person name="Kuo A."/>
            <person name="Liang C."/>
            <person name="Lipzen A."/>
            <person name="Lutzoni F."/>
            <person name="Magnuson J."/>
            <person name="Mondo S."/>
            <person name="Nolan M."/>
            <person name="Ohm R."/>
            <person name="Pangilinan J."/>
            <person name="Park H.-J."/>
            <person name="Ramirez L."/>
            <person name="Alfaro M."/>
            <person name="Sun H."/>
            <person name="Tritt A."/>
            <person name="Yoshinaga Y."/>
            <person name="Zwiers L.-H."/>
            <person name="Turgeon B."/>
            <person name="Goodwin S."/>
            <person name="Spatafora J."/>
            <person name="Crous P."/>
            <person name="Grigoriev I."/>
        </authorList>
    </citation>
    <scope>NUCLEOTIDE SEQUENCE</scope>
    <source>
        <strain evidence="2">CBS 107.79</strain>
    </source>
</reference>
<gene>
    <name evidence="2" type="ORF">BU23DRAFT_337527</name>
</gene>
<evidence type="ECO:0000313" key="2">
    <source>
        <dbReference type="EMBL" id="KAF1965905.1"/>
    </source>
</evidence>
<dbReference type="AlphaFoldDB" id="A0A6A5UM34"/>
<feature type="compositionally biased region" description="Acidic residues" evidence="1">
    <location>
        <begin position="131"/>
        <end position="145"/>
    </location>
</feature>
<name>A0A6A5UM34_9PLEO</name>
<organism evidence="2 3">
    <name type="scientific">Bimuria novae-zelandiae CBS 107.79</name>
    <dbReference type="NCBI Taxonomy" id="1447943"/>
    <lineage>
        <taxon>Eukaryota</taxon>
        <taxon>Fungi</taxon>
        <taxon>Dikarya</taxon>
        <taxon>Ascomycota</taxon>
        <taxon>Pezizomycotina</taxon>
        <taxon>Dothideomycetes</taxon>
        <taxon>Pleosporomycetidae</taxon>
        <taxon>Pleosporales</taxon>
        <taxon>Massarineae</taxon>
        <taxon>Didymosphaeriaceae</taxon>
        <taxon>Bimuria</taxon>
    </lineage>
</organism>
<sequence>MTGSNQHRALFKQHINNAGVNSYSPNACAHSQCSFFDLHCIFTRQTHIYRSYSTPFTPPHALLPTRSSTPTKVSQFQTQLAMSTAHLPIQAELTQQVWGAVHNPLPVSADQQVWSSEKPTDIRKTLLAPATDDDFGDEEFGEFETADSPPPSPLPRGYLRSSQNIDHFYEPRDMEEDDDDDAATGGLSWYETSARSGYSPLTKAEASATSSPQTRHGNATQRMWALGKQTFAKLGAAKKTQEVTALWKAGFVNKEHEELKKVVMSARKVPMVVETGFVATRDPLPALVNYMVEEEEPRTVKVKHMPPSWLEEEREAWST</sequence>
<feature type="compositionally biased region" description="Polar residues" evidence="1">
    <location>
        <begin position="207"/>
        <end position="219"/>
    </location>
</feature>
<proteinExistence type="predicted"/>
<evidence type="ECO:0000313" key="3">
    <source>
        <dbReference type="Proteomes" id="UP000800036"/>
    </source>
</evidence>
<dbReference type="Proteomes" id="UP000800036">
    <property type="component" value="Unassembled WGS sequence"/>
</dbReference>
<evidence type="ECO:0000256" key="1">
    <source>
        <dbReference type="SAM" id="MobiDB-lite"/>
    </source>
</evidence>
<protein>
    <submittedName>
        <fullName evidence="2">Uncharacterized protein</fullName>
    </submittedName>
</protein>